<dbReference type="KEGG" id="abq:ABAZ39_24070"/>
<dbReference type="Proteomes" id="UP000236268">
    <property type="component" value="Unassembled WGS sequence"/>
</dbReference>
<evidence type="ECO:0000313" key="3">
    <source>
        <dbReference type="EMBL" id="PNQ99645.1"/>
    </source>
</evidence>
<sequence>MSQFVDLARNLLALEINTVLKTGISAEKMPMAGDALIDLAQEYYVFLCEPLEVFGSRETAILAPWAGQISESFHWGLAPFVPPSDAARPNRYDPFFFSRDLPGNDPARGTTLKVFDDLREVASWLREMTDRTLDAARQPGATADVVSAAALIDRDTLPILMRIQRNSDQINDVLRRRGLDTVSYLRGMDEEVRRMPALKTADVVTIRKAWDVGTELVVMQSTIQIDGDVVTRLLKGRDTAGNSVMIGVHKDAVDVSFRYWSFLIDALGRFAGKAVNTLVGDTG</sequence>
<evidence type="ECO:0000313" key="1">
    <source>
        <dbReference type="EMBL" id="AIB14971.1"/>
    </source>
</evidence>
<dbReference type="AlphaFoldDB" id="A0A060DM22"/>
<organism evidence="1 4">
    <name type="scientific">Azospirillum argentinense</name>
    <dbReference type="NCBI Taxonomy" id="2970906"/>
    <lineage>
        <taxon>Bacteria</taxon>
        <taxon>Pseudomonadati</taxon>
        <taxon>Pseudomonadota</taxon>
        <taxon>Alphaproteobacteria</taxon>
        <taxon>Rhodospirillales</taxon>
        <taxon>Azospirillaceae</taxon>
        <taxon>Azospirillum</taxon>
    </lineage>
</organism>
<evidence type="ECO:0000313" key="2">
    <source>
        <dbReference type="EMBL" id="MFL7904185.1"/>
    </source>
</evidence>
<protein>
    <submittedName>
        <fullName evidence="1">Uncharacterized protein</fullName>
    </submittedName>
</protein>
<evidence type="ECO:0000313" key="6">
    <source>
        <dbReference type="Proteomes" id="UP001628281"/>
    </source>
</evidence>
<keyword evidence="6" id="KW-1185">Reference proteome</keyword>
<reference evidence="2 6" key="3">
    <citation type="submission" date="2024-11" db="EMBL/GenBank/DDBJ databases">
        <title>Draft genome sequences of two bacteria associated to sugarcane roots in Colombia.</title>
        <authorList>
            <person name="Pardo-Diaz S."/>
            <person name="Masmela-Mendoza J."/>
            <person name="Delgadillo-Duran P."/>
            <person name="Bautista E.J."/>
            <person name="Rojas-Tapias D.F."/>
        </authorList>
    </citation>
    <scope>NUCLEOTIDE SEQUENCE [LARGE SCALE GENOMIC DNA]</scope>
    <source>
        <strain evidence="2 6">Ap18</strain>
    </source>
</reference>
<dbReference type="Proteomes" id="UP001628281">
    <property type="component" value="Unassembled WGS sequence"/>
</dbReference>
<gene>
    <name evidence="1" type="ORF">ABAZ39_24070</name>
    <name evidence="2" type="ORF">ACJ41P_23840</name>
    <name evidence="3" type="ORF">C1S70_06690</name>
</gene>
<dbReference type="RefSeq" id="WP_040136256.1">
    <property type="nucleotide sequence ID" value="NZ_CP007795.1"/>
</dbReference>
<geneLocation type="plasmid" evidence="3">
    <name>p3unnamed</name>
</geneLocation>
<accession>A0A060DM22</accession>
<geneLocation type="plasmid" evidence="1 4">
    <name>AbAZ39_p2</name>
</geneLocation>
<dbReference type="EMBL" id="CP007795">
    <property type="protein sequence ID" value="AIB14971.1"/>
    <property type="molecule type" value="Genomic_DNA"/>
</dbReference>
<evidence type="ECO:0000313" key="4">
    <source>
        <dbReference type="Proteomes" id="UP000027186"/>
    </source>
</evidence>
<keyword evidence="1" id="KW-0614">Plasmid</keyword>
<name>A0A060DM22_9PROT</name>
<reference evidence="3 5" key="2">
    <citation type="submission" date="2018-01" db="EMBL/GenBank/DDBJ databases">
        <title>Whole genome sequence of Azospirillum brasilense REC3 isolated from strawberry roots.</title>
        <authorList>
            <person name="Fontana C.A."/>
            <person name="Salazar S.M."/>
            <person name="Bassi D."/>
            <person name="Puglisi E."/>
            <person name="Lovaisa N.C."/>
            <person name="Toffoli L.M."/>
            <person name="Pedraza R."/>
            <person name="Cocconcelli P.S."/>
        </authorList>
    </citation>
    <scope>NUCLEOTIDE SEQUENCE [LARGE SCALE GENOMIC DNA]</scope>
    <source>
        <strain evidence="3 5">REC3</strain>
        <plasmid evidence="3">p3unnamed</plasmid>
    </source>
</reference>
<dbReference type="Proteomes" id="UP000027186">
    <property type="component" value="Plasmid AbAZ39_p2"/>
</dbReference>
<dbReference type="EMBL" id="POWG01000005">
    <property type="protein sequence ID" value="PNQ99645.1"/>
    <property type="molecule type" value="Genomic_DNA"/>
</dbReference>
<accession>A0A2K1G4D1</accession>
<reference evidence="1 4" key="1">
    <citation type="journal article" date="2014" name="Genome Announc.">
        <title>Complete Genome Sequence of the Model Rhizosphere Strain Azospirillum brasilense Az39, Successfully Applied in Agriculture.</title>
        <authorList>
            <person name="Rivera D."/>
            <person name="Revale S."/>
            <person name="Molina R."/>
            <person name="Gualpa J."/>
            <person name="Puente M."/>
            <person name="Maroniche G."/>
            <person name="Paris G."/>
            <person name="Baker D."/>
            <person name="Clavijo B."/>
            <person name="McLay K."/>
            <person name="Spaepen S."/>
            <person name="Perticari A."/>
            <person name="Vazquez M."/>
            <person name="Wisniewski-Dye F."/>
            <person name="Watkins C."/>
            <person name="Martinez-Abarca F."/>
            <person name="Vanderleyden J."/>
            <person name="Cassan F."/>
        </authorList>
    </citation>
    <scope>NUCLEOTIDE SEQUENCE [LARGE SCALE GENOMIC DNA]</scope>
    <source>
        <strain evidence="1 4">Az39</strain>
        <plasmid evidence="1">AbAZ39_p2</plasmid>
    </source>
</reference>
<evidence type="ECO:0000313" key="5">
    <source>
        <dbReference type="Proteomes" id="UP000236268"/>
    </source>
</evidence>
<dbReference type="EMBL" id="JBJLSN010000043">
    <property type="protein sequence ID" value="MFL7904185.1"/>
    <property type="molecule type" value="Genomic_DNA"/>
</dbReference>
<dbReference type="OrthoDB" id="7362591at2"/>
<proteinExistence type="predicted"/>